<evidence type="ECO:0000259" key="5">
    <source>
        <dbReference type="PROSITE" id="PS51733"/>
    </source>
</evidence>
<proteinExistence type="predicted"/>
<dbReference type="Pfam" id="PF03099">
    <property type="entry name" value="BPL_LplA_LipB"/>
    <property type="match status" value="1"/>
</dbReference>
<evidence type="ECO:0000256" key="1">
    <source>
        <dbReference type="ARBA" id="ARBA00022598"/>
    </source>
</evidence>
<evidence type="ECO:0000313" key="6">
    <source>
        <dbReference type="EMBL" id="PUE59376.1"/>
    </source>
</evidence>
<dbReference type="InterPro" id="IPR045864">
    <property type="entry name" value="aa-tRNA-synth_II/BPL/LPL"/>
</dbReference>
<dbReference type="Proteomes" id="UP000251341">
    <property type="component" value="Unassembled WGS sequence"/>
</dbReference>
<dbReference type="PANTHER" id="PTHR12835">
    <property type="entry name" value="BIOTIN PROTEIN LIGASE"/>
    <property type="match status" value="1"/>
</dbReference>
<organism evidence="6 7">
    <name type="scientific">Limnohabitans curvus</name>
    <dbReference type="NCBI Taxonomy" id="323423"/>
    <lineage>
        <taxon>Bacteria</taxon>
        <taxon>Pseudomonadati</taxon>
        <taxon>Pseudomonadota</taxon>
        <taxon>Betaproteobacteria</taxon>
        <taxon>Burkholderiales</taxon>
        <taxon>Comamonadaceae</taxon>
        <taxon>Limnohabitans</taxon>
    </lineage>
</organism>
<dbReference type="Gene3D" id="2.30.30.100">
    <property type="match status" value="1"/>
</dbReference>
<dbReference type="InterPro" id="IPR004143">
    <property type="entry name" value="BPL_LPL_catalytic"/>
</dbReference>
<comment type="catalytic activity">
    <reaction evidence="4">
        <text>biotin + L-lysyl-[protein] + ATP = N(6)-biotinyl-L-lysyl-[protein] + AMP + diphosphate + H(+)</text>
        <dbReference type="Rhea" id="RHEA:11756"/>
        <dbReference type="Rhea" id="RHEA-COMP:9752"/>
        <dbReference type="Rhea" id="RHEA-COMP:10505"/>
        <dbReference type="ChEBI" id="CHEBI:15378"/>
        <dbReference type="ChEBI" id="CHEBI:29969"/>
        <dbReference type="ChEBI" id="CHEBI:30616"/>
        <dbReference type="ChEBI" id="CHEBI:33019"/>
        <dbReference type="ChEBI" id="CHEBI:57586"/>
        <dbReference type="ChEBI" id="CHEBI:83144"/>
        <dbReference type="ChEBI" id="CHEBI:456215"/>
        <dbReference type="EC" id="6.3.4.15"/>
    </reaction>
</comment>
<comment type="caution">
    <text evidence="6">The sequence shown here is derived from an EMBL/GenBank/DDBJ whole genome shotgun (WGS) entry which is preliminary data.</text>
</comment>
<dbReference type="RefSeq" id="WP_108402057.1">
    <property type="nucleotide sequence ID" value="NZ_NESP01000001.1"/>
</dbReference>
<dbReference type="EC" id="6.3.4.15" evidence="3"/>
<dbReference type="PANTHER" id="PTHR12835:SF5">
    <property type="entry name" value="BIOTIN--PROTEIN LIGASE"/>
    <property type="match status" value="1"/>
</dbReference>
<evidence type="ECO:0000313" key="7">
    <source>
        <dbReference type="Proteomes" id="UP000251341"/>
    </source>
</evidence>
<sequence>MIWPAEDLWLALVAKQPGITVEVLPAIDSTNTELMRRARAGQTEPVLLVAETQTAGRGRLGRPWHGEVGHALTFSLGLMLKPADWSGLSLAVGLSLARSLDPQGELGVRLKWPNDLWVKRPQTATGWGKLAGILIETALPVGMGYSADQGREQGRYCVVGVGINIAPPVAEGLSTAPLGLQDLQNGITAPEALMRVAGPLLATLLAFERTGFAPLQNAFNARDALRNLNVTLSDGRHGVARGVDAAGAMLVDTEQGQEAISSSEVSVRPV</sequence>
<keyword evidence="7" id="KW-1185">Reference proteome</keyword>
<reference evidence="6 7" key="1">
    <citation type="submission" date="2017-04" db="EMBL/GenBank/DDBJ databases">
        <title>Unexpected and diverse lifestyles within the genus Limnohabitans.</title>
        <authorList>
            <person name="Kasalicky V."/>
            <person name="Mehrshad M."/>
            <person name="Andrei S.-A."/>
            <person name="Salcher M."/>
            <person name="Kratochvilova H."/>
            <person name="Simek K."/>
            <person name="Ghai R."/>
        </authorList>
    </citation>
    <scope>NUCLEOTIDE SEQUENCE [LARGE SCALE GENOMIC DNA]</scope>
    <source>
        <strain evidence="6 7">MWH-C5</strain>
    </source>
</reference>
<protein>
    <recommendedName>
        <fullName evidence="3">biotin--[biotin carboxyl-carrier protein] ligase</fullName>
        <ecNumber evidence="3">6.3.4.15</ecNumber>
    </recommendedName>
</protein>
<dbReference type="Gene3D" id="3.30.930.10">
    <property type="entry name" value="Bira Bifunctional Protein, Domain 2"/>
    <property type="match status" value="1"/>
</dbReference>
<gene>
    <name evidence="6" type="ORF">B9Z44_07230</name>
</gene>
<dbReference type="InterPro" id="IPR004408">
    <property type="entry name" value="Biotin_CoA_COase_ligase"/>
</dbReference>
<dbReference type="GO" id="GO:0005737">
    <property type="term" value="C:cytoplasm"/>
    <property type="evidence" value="ECO:0007669"/>
    <property type="project" value="TreeGrafter"/>
</dbReference>
<dbReference type="AlphaFoldDB" id="A0A315EN92"/>
<keyword evidence="1 6" id="KW-0436">Ligase</keyword>
<name>A0A315EN92_9BURK</name>
<evidence type="ECO:0000256" key="3">
    <source>
        <dbReference type="ARBA" id="ARBA00024227"/>
    </source>
</evidence>
<dbReference type="NCBIfam" id="TIGR00121">
    <property type="entry name" value="birA_ligase"/>
    <property type="match status" value="1"/>
</dbReference>
<dbReference type="InterPro" id="IPR003142">
    <property type="entry name" value="BPL_C"/>
</dbReference>
<dbReference type="Pfam" id="PF02237">
    <property type="entry name" value="BPL_C"/>
    <property type="match status" value="1"/>
</dbReference>
<feature type="domain" description="BPL/LPL catalytic" evidence="5">
    <location>
        <begin position="6"/>
        <end position="208"/>
    </location>
</feature>
<dbReference type="GO" id="GO:0004077">
    <property type="term" value="F:biotin--[biotin carboxyl-carrier protein] ligase activity"/>
    <property type="evidence" value="ECO:0007669"/>
    <property type="project" value="UniProtKB-EC"/>
</dbReference>
<evidence type="ECO:0000256" key="4">
    <source>
        <dbReference type="ARBA" id="ARBA00047846"/>
    </source>
</evidence>
<evidence type="ECO:0000256" key="2">
    <source>
        <dbReference type="ARBA" id="ARBA00023267"/>
    </source>
</evidence>
<accession>A0A315EN92</accession>
<dbReference type="CDD" id="cd16442">
    <property type="entry name" value="BPL"/>
    <property type="match status" value="1"/>
</dbReference>
<dbReference type="SUPFAM" id="SSF55681">
    <property type="entry name" value="Class II aaRS and biotin synthetases"/>
    <property type="match status" value="1"/>
</dbReference>
<keyword evidence="2" id="KW-0092">Biotin</keyword>
<dbReference type="EMBL" id="NESP01000001">
    <property type="protein sequence ID" value="PUE59376.1"/>
    <property type="molecule type" value="Genomic_DNA"/>
</dbReference>
<dbReference type="PROSITE" id="PS51733">
    <property type="entry name" value="BPL_LPL_CATALYTIC"/>
    <property type="match status" value="1"/>
</dbReference>